<feature type="transmembrane region" description="Helical" evidence="7">
    <location>
        <begin position="239"/>
        <end position="259"/>
    </location>
</feature>
<dbReference type="PROSITE" id="PS00211">
    <property type="entry name" value="ABC_TRANSPORTER_1"/>
    <property type="match status" value="1"/>
</dbReference>
<dbReference type="PATRIC" id="fig|1207063.3.peg.2710"/>
<keyword evidence="2 7" id="KW-0812">Transmembrane</keyword>
<dbReference type="PROSITE" id="PS50893">
    <property type="entry name" value="ABC_TRANSPORTER_2"/>
    <property type="match status" value="1"/>
</dbReference>
<evidence type="ECO:0000259" key="8">
    <source>
        <dbReference type="PROSITE" id="PS50893"/>
    </source>
</evidence>
<evidence type="ECO:0000256" key="6">
    <source>
        <dbReference type="ARBA" id="ARBA00023136"/>
    </source>
</evidence>
<evidence type="ECO:0000256" key="1">
    <source>
        <dbReference type="ARBA" id="ARBA00004651"/>
    </source>
</evidence>
<evidence type="ECO:0000313" key="11">
    <source>
        <dbReference type="Proteomes" id="UP000006746"/>
    </source>
</evidence>
<dbReference type="PANTHER" id="PTHR24221:SF654">
    <property type="entry name" value="ATP-BINDING CASSETTE SUB-FAMILY B MEMBER 6"/>
    <property type="match status" value="1"/>
</dbReference>
<dbReference type="SMART" id="SM00382">
    <property type="entry name" value="AAA"/>
    <property type="match status" value="1"/>
</dbReference>
<dbReference type="GO" id="GO:0034040">
    <property type="term" value="F:ATPase-coupled lipid transmembrane transporter activity"/>
    <property type="evidence" value="ECO:0007669"/>
    <property type="project" value="TreeGrafter"/>
</dbReference>
<evidence type="ECO:0000313" key="10">
    <source>
        <dbReference type="EMBL" id="EKE72974.1"/>
    </source>
</evidence>
<dbReference type="Proteomes" id="UP000006746">
    <property type="component" value="Unassembled WGS sequence"/>
</dbReference>
<dbReference type="Gene3D" id="1.20.1560.10">
    <property type="entry name" value="ABC transporter type 1, transmembrane domain"/>
    <property type="match status" value="1"/>
</dbReference>
<dbReference type="InterPro" id="IPR003593">
    <property type="entry name" value="AAA+_ATPase"/>
</dbReference>
<evidence type="ECO:0000256" key="2">
    <source>
        <dbReference type="ARBA" id="ARBA00022692"/>
    </source>
</evidence>
<dbReference type="AlphaFoldDB" id="K2JR93"/>
<name>K2JR93_9PROT</name>
<feature type="transmembrane region" description="Helical" evidence="7">
    <location>
        <begin position="271"/>
        <end position="290"/>
    </location>
</feature>
<gene>
    <name evidence="10" type="ORF">P24_13408</name>
</gene>
<evidence type="ECO:0000256" key="4">
    <source>
        <dbReference type="ARBA" id="ARBA00022840"/>
    </source>
</evidence>
<comment type="subcellular location">
    <subcellularLocation>
        <location evidence="1">Cell membrane</location>
        <topology evidence="1">Multi-pass membrane protein</topology>
    </subcellularLocation>
</comment>
<dbReference type="Pfam" id="PF00005">
    <property type="entry name" value="ABC_tran"/>
    <property type="match status" value="1"/>
</dbReference>
<keyword evidence="3" id="KW-0547">Nucleotide-binding</keyword>
<dbReference type="InterPro" id="IPR039421">
    <property type="entry name" value="Type_1_exporter"/>
</dbReference>
<proteinExistence type="predicted"/>
<dbReference type="InterPro" id="IPR036640">
    <property type="entry name" value="ABC1_TM_sf"/>
</dbReference>
<dbReference type="Gene3D" id="3.40.50.300">
    <property type="entry name" value="P-loop containing nucleotide triphosphate hydrolases"/>
    <property type="match status" value="1"/>
</dbReference>
<reference evidence="10 11" key="1">
    <citation type="journal article" date="2012" name="J. Bacteriol.">
        <title>Genome Sequence of Oceanibaculum indicum Type Strain P24.</title>
        <authorList>
            <person name="Lai Q."/>
            <person name="Shao Z."/>
        </authorList>
    </citation>
    <scope>NUCLEOTIDE SEQUENCE [LARGE SCALE GENOMIC DNA]</scope>
    <source>
        <strain evidence="10 11">P24</strain>
    </source>
</reference>
<dbReference type="SUPFAM" id="SSF90123">
    <property type="entry name" value="ABC transporter transmembrane region"/>
    <property type="match status" value="1"/>
</dbReference>
<keyword evidence="11" id="KW-1185">Reference proteome</keyword>
<dbReference type="GO" id="GO:0140359">
    <property type="term" value="F:ABC-type transporter activity"/>
    <property type="evidence" value="ECO:0007669"/>
    <property type="project" value="InterPro"/>
</dbReference>
<dbReference type="GO" id="GO:0005886">
    <property type="term" value="C:plasma membrane"/>
    <property type="evidence" value="ECO:0007669"/>
    <property type="project" value="UniProtKB-SubCell"/>
</dbReference>
<keyword evidence="6 7" id="KW-0472">Membrane</keyword>
<dbReference type="EMBL" id="AMRL01000018">
    <property type="protein sequence ID" value="EKE72974.1"/>
    <property type="molecule type" value="Genomic_DNA"/>
</dbReference>
<dbReference type="eggNOG" id="COG4987">
    <property type="taxonomic scope" value="Bacteria"/>
</dbReference>
<dbReference type="GO" id="GO:0045454">
    <property type="term" value="P:cell redox homeostasis"/>
    <property type="evidence" value="ECO:0007669"/>
    <property type="project" value="InterPro"/>
</dbReference>
<dbReference type="PANTHER" id="PTHR24221">
    <property type="entry name" value="ATP-BINDING CASSETTE SUB-FAMILY B"/>
    <property type="match status" value="1"/>
</dbReference>
<feature type="domain" description="ABC transmembrane type-1" evidence="9">
    <location>
        <begin position="11"/>
        <end position="299"/>
    </location>
</feature>
<dbReference type="InterPro" id="IPR003439">
    <property type="entry name" value="ABC_transporter-like_ATP-bd"/>
</dbReference>
<dbReference type="NCBIfam" id="TIGR02868">
    <property type="entry name" value="CydC"/>
    <property type="match status" value="1"/>
</dbReference>
<dbReference type="InterPro" id="IPR014223">
    <property type="entry name" value="ABC_CydC/D"/>
</dbReference>
<feature type="transmembrane region" description="Helical" evidence="7">
    <location>
        <begin position="157"/>
        <end position="177"/>
    </location>
</feature>
<dbReference type="InterPro" id="IPR011527">
    <property type="entry name" value="ABC1_TM_dom"/>
</dbReference>
<dbReference type="InterPro" id="IPR017871">
    <property type="entry name" value="ABC_transporter-like_CS"/>
</dbReference>
<keyword evidence="5 7" id="KW-1133">Transmembrane helix</keyword>
<evidence type="ECO:0000256" key="7">
    <source>
        <dbReference type="SAM" id="Phobius"/>
    </source>
</evidence>
<sequence length="541" mass="57095">MFWRKDRLWFLIGLALAIVSLVAGIGLLALAGWFIAATALAGAAGLGLAFNFFSPSAGIRFLAILRTAGRYGERLATHEATLRFLANLRVTVFANLLSRDFAQLAQIRGGDFLQRLTGDIDLLDALYLRLAVPLLTALTVIVALVGLLLIFDPWLALGGGALLGLAGILLPALQGYATRRAARRLNAGERALRLRTVDLSRGQVELAMAGRLAAQRDGIAKAHAMAESAALDISRRESLAGASLFVAGQSALAFALWRGAVLLRDGVIDGALLAMILLLVLGATEALGLLRRGLLELGRTILAARRVGPYTKEGDQQPVSSGLVPEGPLRLEGLAFRYAPDRRPVLEGITADINPGEIVALVGPSGSGKSTLLGLVAGMHAPSAGHILIGGQPLDSIAQPDLRRTVGLLGQRTELFRDSIAGNLRLASPDADDAVLWDALRRAGLEPAVRRLPLGLETVLGDEGSGLSGGERRRLALARLILTDPAIWLLDEPTEGLDRPMAAAVLDDILAAAAGRIVLLATHRPEEAAKAGRLLRLDMAS</sequence>
<keyword evidence="4 10" id="KW-0067">ATP-binding</keyword>
<comment type="caution">
    <text evidence="10">The sequence shown here is derived from an EMBL/GenBank/DDBJ whole genome shotgun (WGS) entry which is preliminary data.</text>
</comment>
<accession>K2JR93</accession>
<dbReference type="GO" id="GO:0034775">
    <property type="term" value="P:glutathione transmembrane transport"/>
    <property type="evidence" value="ECO:0007669"/>
    <property type="project" value="InterPro"/>
</dbReference>
<protein>
    <submittedName>
        <fullName evidence="10">ATP-binding/permease cydC</fullName>
    </submittedName>
</protein>
<evidence type="ECO:0000259" key="9">
    <source>
        <dbReference type="PROSITE" id="PS50929"/>
    </source>
</evidence>
<organism evidence="10 11">
    <name type="scientific">Oceanibaculum indicum P24</name>
    <dbReference type="NCBI Taxonomy" id="1207063"/>
    <lineage>
        <taxon>Bacteria</taxon>
        <taxon>Pseudomonadati</taxon>
        <taxon>Pseudomonadota</taxon>
        <taxon>Alphaproteobacteria</taxon>
        <taxon>Rhodospirillales</taxon>
        <taxon>Oceanibaculaceae</taxon>
        <taxon>Oceanibaculum</taxon>
    </lineage>
</organism>
<evidence type="ECO:0000256" key="3">
    <source>
        <dbReference type="ARBA" id="ARBA00022741"/>
    </source>
</evidence>
<dbReference type="GO" id="GO:0005524">
    <property type="term" value="F:ATP binding"/>
    <property type="evidence" value="ECO:0007669"/>
    <property type="project" value="UniProtKB-KW"/>
</dbReference>
<dbReference type="STRING" id="1207063.P24_13408"/>
<feature type="transmembrane region" description="Helical" evidence="7">
    <location>
        <begin position="34"/>
        <end position="53"/>
    </location>
</feature>
<dbReference type="SUPFAM" id="SSF52540">
    <property type="entry name" value="P-loop containing nucleoside triphosphate hydrolases"/>
    <property type="match status" value="1"/>
</dbReference>
<dbReference type="GO" id="GO:0016887">
    <property type="term" value="F:ATP hydrolysis activity"/>
    <property type="evidence" value="ECO:0007669"/>
    <property type="project" value="InterPro"/>
</dbReference>
<feature type="transmembrane region" description="Helical" evidence="7">
    <location>
        <begin position="130"/>
        <end position="151"/>
    </location>
</feature>
<feature type="domain" description="ABC transporter" evidence="8">
    <location>
        <begin position="329"/>
        <end position="541"/>
    </location>
</feature>
<evidence type="ECO:0000256" key="5">
    <source>
        <dbReference type="ARBA" id="ARBA00022989"/>
    </source>
</evidence>
<dbReference type="PROSITE" id="PS50929">
    <property type="entry name" value="ABC_TM1F"/>
    <property type="match status" value="1"/>
</dbReference>
<dbReference type="InterPro" id="IPR027417">
    <property type="entry name" value="P-loop_NTPase"/>
</dbReference>